<protein>
    <recommendedName>
        <fullName evidence="4">Repetin</fullName>
    </recommendedName>
</protein>
<proteinExistence type="predicted"/>
<feature type="compositionally biased region" description="Polar residues" evidence="1">
    <location>
        <begin position="10"/>
        <end position="23"/>
    </location>
</feature>
<dbReference type="RefSeq" id="WP_229891258.1">
    <property type="nucleotide sequence ID" value="NZ_BNBD01000008.1"/>
</dbReference>
<reference evidence="2" key="2">
    <citation type="submission" date="2020-09" db="EMBL/GenBank/DDBJ databases">
        <authorList>
            <person name="Sun Q."/>
            <person name="Ohkuma M."/>
        </authorList>
    </citation>
    <scope>NUCLEOTIDE SEQUENCE</scope>
    <source>
        <strain evidence="2">JCM 4059</strain>
    </source>
</reference>
<dbReference type="AlphaFoldDB" id="A0A919EEP9"/>
<organism evidence="2 3">
    <name type="scientific">Streptomyces mashuensis</name>
    <dbReference type="NCBI Taxonomy" id="33904"/>
    <lineage>
        <taxon>Bacteria</taxon>
        <taxon>Bacillati</taxon>
        <taxon>Actinomycetota</taxon>
        <taxon>Actinomycetes</taxon>
        <taxon>Kitasatosporales</taxon>
        <taxon>Streptomycetaceae</taxon>
        <taxon>Streptomyces</taxon>
    </lineage>
</organism>
<name>A0A919EEP9_9ACTN</name>
<comment type="caution">
    <text evidence="2">The sequence shown here is derived from an EMBL/GenBank/DDBJ whole genome shotgun (WGS) entry which is preliminary data.</text>
</comment>
<keyword evidence="3" id="KW-1185">Reference proteome</keyword>
<reference evidence="2" key="1">
    <citation type="journal article" date="2014" name="Int. J. Syst. Evol. Microbiol.">
        <title>Complete genome sequence of Corynebacterium casei LMG S-19264T (=DSM 44701T), isolated from a smear-ripened cheese.</title>
        <authorList>
            <consortium name="US DOE Joint Genome Institute (JGI-PGF)"/>
            <person name="Walter F."/>
            <person name="Albersmeier A."/>
            <person name="Kalinowski J."/>
            <person name="Ruckert C."/>
        </authorList>
    </citation>
    <scope>NUCLEOTIDE SEQUENCE</scope>
    <source>
        <strain evidence="2">JCM 4059</strain>
    </source>
</reference>
<evidence type="ECO:0000313" key="2">
    <source>
        <dbReference type="EMBL" id="GHF55511.1"/>
    </source>
</evidence>
<dbReference type="EMBL" id="BNBD01000008">
    <property type="protein sequence ID" value="GHF55511.1"/>
    <property type="molecule type" value="Genomic_DNA"/>
</dbReference>
<sequence>MGVVGRNDTHSTNSPEDTVISSLSPRARKASAVAAALAVTAVLGATAVAATDDHGKGGKQEVAAVRGSAEFMLPYYPDDDVRSFTFDAEAAPYSNPQPGIPTGLPTDAKGTVKISHYSAERKVTYTSEARVDCLVTGPHTATLTAVVTKVGPGGPPNVGKRLGFSVHDGGKDGGPGRSHDRVGFSWNGVNLDPKGKGQPEELPVGTCMAPAPYAPVTKGGYTVHHAELPQMPGQGKR</sequence>
<evidence type="ECO:0000313" key="3">
    <source>
        <dbReference type="Proteomes" id="UP000638313"/>
    </source>
</evidence>
<accession>A0A919EEP9</accession>
<evidence type="ECO:0000256" key="1">
    <source>
        <dbReference type="SAM" id="MobiDB-lite"/>
    </source>
</evidence>
<gene>
    <name evidence="2" type="ORF">GCM10010218_41300</name>
</gene>
<feature type="region of interest" description="Disordered" evidence="1">
    <location>
        <begin position="1"/>
        <end position="23"/>
    </location>
</feature>
<dbReference type="Proteomes" id="UP000638313">
    <property type="component" value="Unassembled WGS sequence"/>
</dbReference>
<evidence type="ECO:0008006" key="4">
    <source>
        <dbReference type="Google" id="ProtNLM"/>
    </source>
</evidence>